<name>A0A2X1QY93_KLEPN</name>
<feature type="domain" description="Cas12f1-like TNB" evidence="2">
    <location>
        <begin position="42"/>
        <end position="108"/>
    </location>
</feature>
<dbReference type="Proteomes" id="UP000251123">
    <property type="component" value="Unassembled WGS sequence"/>
</dbReference>
<dbReference type="InterPro" id="IPR010095">
    <property type="entry name" value="Cas12f1-like_TNB"/>
</dbReference>
<proteinExistence type="predicted"/>
<dbReference type="AlphaFoldDB" id="A0A2X1QY93"/>
<evidence type="ECO:0000313" key="3">
    <source>
        <dbReference type="EMBL" id="SPX56687.1"/>
    </source>
</evidence>
<dbReference type="Pfam" id="PF07282">
    <property type="entry name" value="Cas12f1-like_TNB"/>
    <property type="match status" value="1"/>
</dbReference>
<protein>
    <submittedName>
        <fullName evidence="3">Gifsy-1 prophage GlpA</fullName>
    </submittedName>
</protein>
<gene>
    <name evidence="4" type="ORF">NCTC5053_05765</name>
    <name evidence="3" type="ORF">NCTC9601_03897</name>
</gene>
<evidence type="ECO:0000313" key="5">
    <source>
        <dbReference type="Proteomes" id="UP000251123"/>
    </source>
</evidence>
<reference evidence="5 6" key="1">
    <citation type="submission" date="2018-06" db="EMBL/GenBank/DDBJ databases">
        <authorList>
            <consortium name="Pathogen Informatics"/>
            <person name="Doyle S."/>
        </authorList>
    </citation>
    <scope>NUCLEOTIDE SEQUENCE [LARGE SCALE GENOMIC DNA]</scope>
    <source>
        <strain evidence="4 6">NCTC5053</strain>
        <strain evidence="3 5">NCTC9601</strain>
    </source>
</reference>
<dbReference type="EMBL" id="UASN01000021">
    <property type="protein sequence ID" value="SPX56687.1"/>
    <property type="molecule type" value="Genomic_DNA"/>
</dbReference>
<evidence type="ECO:0000259" key="2">
    <source>
        <dbReference type="Pfam" id="PF07282"/>
    </source>
</evidence>
<evidence type="ECO:0000256" key="1">
    <source>
        <dbReference type="ARBA" id="ARBA00023125"/>
    </source>
</evidence>
<dbReference type="GO" id="GO:0003677">
    <property type="term" value="F:DNA binding"/>
    <property type="evidence" value="ECO:0007669"/>
    <property type="project" value="UniProtKB-KW"/>
</dbReference>
<accession>A0A2X1QY93</accession>
<keyword evidence="1" id="KW-0238">DNA-binding</keyword>
<dbReference type="EMBL" id="UGMN01000004">
    <property type="protein sequence ID" value="STV55501.1"/>
    <property type="molecule type" value="Genomic_DNA"/>
</dbReference>
<dbReference type="Proteomes" id="UP000254387">
    <property type="component" value="Unassembled WGS sequence"/>
</dbReference>
<sequence length="140" mass="15347">MIVIEDLKVSNMSKSAKGTSEQHGRNVRAKSGLNRSILDQGWYEMRRQLEYKQLWRGGQVLAIPPAYTSQRCACCGHTAKENRLSQSRFECLECGYTENADVNGARNILAAGHAVLACGGMVQSGHPLKQEPTEASQAPV</sequence>
<evidence type="ECO:0000313" key="4">
    <source>
        <dbReference type="EMBL" id="STV55501.1"/>
    </source>
</evidence>
<organism evidence="3 5">
    <name type="scientific">Klebsiella pneumoniae</name>
    <dbReference type="NCBI Taxonomy" id="573"/>
    <lineage>
        <taxon>Bacteria</taxon>
        <taxon>Pseudomonadati</taxon>
        <taxon>Pseudomonadota</taxon>
        <taxon>Gammaproteobacteria</taxon>
        <taxon>Enterobacterales</taxon>
        <taxon>Enterobacteriaceae</taxon>
        <taxon>Klebsiella/Raoultella group</taxon>
        <taxon>Klebsiella</taxon>
        <taxon>Klebsiella pneumoniae complex</taxon>
    </lineage>
</organism>
<dbReference type="NCBIfam" id="NF040570">
    <property type="entry name" value="guided_TnpB"/>
    <property type="match status" value="1"/>
</dbReference>
<evidence type="ECO:0000313" key="6">
    <source>
        <dbReference type="Proteomes" id="UP000254387"/>
    </source>
</evidence>